<proteinExistence type="predicted"/>
<keyword evidence="3" id="KW-1185">Reference proteome</keyword>
<dbReference type="PROSITE" id="PS00455">
    <property type="entry name" value="AMP_BINDING"/>
    <property type="match status" value="1"/>
</dbReference>
<feature type="non-terminal residue" evidence="2">
    <location>
        <position position="1"/>
    </location>
</feature>
<dbReference type="InterPro" id="IPR020845">
    <property type="entry name" value="AMP-binding_CS"/>
</dbReference>
<name>A0ABW3E8T8_9ACTN</name>
<comment type="caution">
    <text evidence="2">The sequence shown here is derived from an EMBL/GenBank/DDBJ whole genome shotgun (WGS) entry which is preliminary data.</text>
</comment>
<reference evidence="3" key="1">
    <citation type="journal article" date="2019" name="Int. J. Syst. Evol. Microbiol.">
        <title>The Global Catalogue of Microorganisms (GCM) 10K type strain sequencing project: providing services to taxonomists for standard genome sequencing and annotation.</title>
        <authorList>
            <consortium name="The Broad Institute Genomics Platform"/>
            <consortium name="The Broad Institute Genome Sequencing Center for Infectious Disease"/>
            <person name="Wu L."/>
            <person name="Ma J."/>
        </authorList>
    </citation>
    <scope>NUCLEOTIDE SEQUENCE [LARGE SCALE GENOMIC DNA]</scope>
    <source>
        <strain evidence="3">CCUG 62974</strain>
    </source>
</reference>
<feature type="non-terminal residue" evidence="2">
    <location>
        <position position="213"/>
    </location>
</feature>
<gene>
    <name evidence="2" type="ORF">ACFQ08_43415</name>
</gene>
<feature type="domain" description="AMP-dependent synthetase/ligase" evidence="1">
    <location>
        <begin position="60"/>
        <end position="212"/>
    </location>
</feature>
<dbReference type="PANTHER" id="PTHR45527">
    <property type="entry name" value="NONRIBOSOMAL PEPTIDE SYNTHETASE"/>
    <property type="match status" value="1"/>
</dbReference>
<dbReference type="SUPFAM" id="SSF56801">
    <property type="entry name" value="Acetyl-CoA synthetase-like"/>
    <property type="match status" value="1"/>
</dbReference>
<protein>
    <submittedName>
        <fullName evidence="2">AMP-binding protein</fullName>
    </submittedName>
</protein>
<evidence type="ECO:0000313" key="2">
    <source>
        <dbReference type="EMBL" id="MFD0891441.1"/>
    </source>
</evidence>
<organism evidence="2 3">
    <name type="scientific">Streptosporangium algeriense</name>
    <dbReference type="NCBI Taxonomy" id="1682748"/>
    <lineage>
        <taxon>Bacteria</taxon>
        <taxon>Bacillati</taxon>
        <taxon>Actinomycetota</taxon>
        <taxon>Actinomycetes</taxon>
        <taxon>Streptosporangiales</taxon>
        <taxon>Streptosporangiaceae</taxon>
        <taxon>Streptosporangium</taxon>
    </lineage>
</organism>
<dbReference type="InterPro" id="IPR000873">
    <property type="entry name" value="AMP-dep_synth/lig_dom"/>
</dbReference>
<dbReference type="Gene3D" id="3.40.50.980">
    <property type="match status" value="2"/>
</dbReference>
<evidence type="ECO:0000313" key="3">
    <source>
        <dbReference type="Proteomes" id="UP001597024"/>
    </source>
</evidence>
<sequence length="213" mass="23693">LALPRSADLVVALLAVLKTGAAYLPIDLDYPEERRRLMLADARPVLVLTKLPETDDGPETDPVVERDPAQQAFVIYTSGSTGRPKGVQIAHHGLMNLYRDHRDTVFARAVEAAGGRRLRAAHTASFSFDSSWEQLLWLLCGHELHVFDEETRRDAEATVALIAERRIDTLDVTPTFAEQLLDCGLLDGEHRPVLVLLGGEAVPEALWRRLRET</sequence>
<dbReference type="PANTHER" id="PTHR45527:SF1">
    <property type="entry name" value="FATTY ACID SYNTHASE"/>
    <property type="match status" value="1"/>
</dbReference>
<feature type="domain" description="AMP-dependent synthetase/ligase" evidence="1">
    <location>
        <begin position="1"/>
        <end position="55"/>
    </location>
</feature>
<evidence type="ECO:0000259" key="1">
    <source>
        <dbReference type="Pfam" id="PF00501"/>
    </source>
</evidence>
<dbReference type="Pfam" id="PF00501">
    <property type="entry name" value="AMP-binding"/>
    <property type="match status" value="2"/>
</dbReference>
<dbReference type="Proteomes" id="UP001597024">
    <property type="component" value="Unassembled WGS sequence"/>
</dbReference>
<accession>A0ABW3E8T8</accession>
<dbReference type="EMBL" id="JBHTHX010003183">
    <property type="protein sequence ID" value="MFD0891441.1"/>
    <property type="molecule type" value="Genomic_DNA"/>
</dbReference>